<dbReference type="InterPro" id="IPR032877">
    <property type="entry name" value="Transposase_HTH"/>
</dbReference>
<dbReference type="PANTHER" id="PTHR33498">
    <property type="entry name" value="TRANSPOSASE FOR INSERTION SEQUENCE ELEMENT IS1557"/>
    <property type="match status" value="1"/>
</dbReference>
<evidence type="ECO:0000259" key="2">
    <source>
        <dbReference type="Pfam" id="PF13542"/>
    </source>
</evidence>
<evidence type="ECO:0000313" key="3">
    <source>
        <dbReference type="EMBL" id="MCH9277284.1"/>
    </source>
</evidence>
<dbReference type="InterPro" id="IPR047951">
    <property type="entry name" value="Transpos_ISL3"/>
</dbReference>
<feature type="domain" description="Transposase IS204/IS1001/IS1096/IS1165 DDE" evidence="1">
    <location>
        <begin position="165"/>
        <end position="404"/>
    </location>
</feature>
<name>A0ABS9VZ01_9BIFI</name>
<dbReference type="Pfam" id="PF01610">
    <property type="entry name" value="DDE_Tnp_ISL3"/>
    <property type="match status" value="1"/>
</dbReference>
<dbReference type="InterPro" id="IPR002560">
    <property type="entry name" value="Transposase_DDE"/>
</dbReference>
<comment type="caution">
    <text evidence="3">The sequence shown here is derived from an EMBL/GenBank/DDBJ whole genome shotgun (WGS) entry which is preliminary data.</text>
</comment>
<accession>A0ABS9VZ01</accession>
<evidence type="ECO:0000313" key="4">
    <source>
        <dbReference type="Proteomes" id="UP000710815"/>
    </source>
</evidence>
<reference evidence="3 4" key="1">
    <citation type="journal article" date="2021" name="Environ. Microbiol.">
        <title>Genetic insights into the dark matter of the mammalian gut microbiota through targeted genome reconstruction.</title>
        <authorList>
            <person name="Lugli G.A."/>
            <person name="Alessandri G."/>
            <person name="Milani C."/>
            <person name="Viappiani A."/>
            <person name="Fontana F."/>
            <person name="Tarracchini C."/>
            <person name="Mancabelli L."/>
            <person name="Argentini C."/>
            <person name="Ruiz L."/>
            <person name="Margolles A."/>
            <person name="van Sinderen D."/>
            <person name="Turroni F."/>
            <person name="Ventura M."/>
        </authorList>
    </citation>
    <scope>NUCLEOTIDE SEQUENCE [LARGE SCALE GENOMIC DNA]</scope>
    <source>
        <strain evidence="3 4">MA1</strain>
    </source>
</reference>
<dbReference type="EMBL" id="JAFEJT020000129">
    <property type="protein sequence ID" value="MCH9277284.1"/>
    <property type="molecule type" value="Genomic_DNA"/>
</dbReference>
<dbReference type="RefSeq" id="WP_241515364.1">
    <property type="nucleotide sequence ID" value="NZ_JAFEJT020000129.1"/>
</dbReference>
<organism evidence="3 4">
    <name type="scientific">Bifidobacterium amazonense</name>
    <dbReference type="NCBI Taxonomy" id="2809027"/>
    <lineage>
        <taxon>Bacteria</taxon>
        <taxon>Bacillati</taxon>
        <taxon>Actinomycetota</taxon>
        <taxon>Actinomycetes</taxon>
        <taxon>Bifidobacteriales</taxon>
        <taxon>Bifidobacteriaceae</taxon>
        <taxon>Bifidobacterium</taxon>
    </lineage>
</organism>
<dbReference type="Pfam" id="PF13542">
    <property type="entry name" value="HTH_Tnp_ISL3"/>
    <property type="match status" value="1"/>
</dbReference>
<proteinExistence type="predicted"/>
<sequence>MPTISAGALKRMLHLPMNVVTGMPRIEKDPRGGEVVIVPVRPYARDTRRCAECGGRGRPYDRLPTRRWRHLDVGCAKLLLEYAPPRVDCAEHGVTVAMVPWARRRSAYTRDFERQTAWLSVHAPRSAVSQLMRIDWKSVGPVCRRVADDLRAEQGAGLFDHLRSIGVDETSYKRGYKYMTVVVDHDRGRVVWMHQGHGEKVFDLFFQTLTPEQRESIRVITGDGARWIDECAFRWCPTAERILDGFHIVSWATDALDKVRTAAWRRARKTGTARKGAKDPIKGARWALLKNEADLTAGQKAQLECVANTDETLWQAYKLKERLRMILRQTPETAAPLLRQWAADAFLSGIPGFTPLGEKIARRHFDILRTIRSGLSNARLEAVNNRIKTTIKIGYGYRNLDNLIGLVMLKCGGLNLKLPGHQ</sequence>
<protein>
    <submittedName>
        <fullName evidence="3">ISL3 family transposase</fullName>
    </submittedName>
</protein>
<keyword evidence="4" id="KW-1185">Reference proteome</keyword>
<dbReference type="NCBIfam" id="NF033550">
    <property type="entry name" value="transpos_ISL3"/>
    <property type="match status" value="1"/>
</dbReference>
<dbReference type="Proteomes" id="UP000710815">
    <property type="component" value="Unassembled WGS sequence"/>
</dbReference>
<feature type="domain" description="Transposase IS204/IS1001/IS1096/IS1165 helix-turn-helix" evidence="2">
    <location>
        <begin position="99"/>
        <end position="145"/>
    </location>
</feature>
<reference evidence="3 4" key="2">
    <citation type="journal article" date="2021" name="Syst. Appl. Microbiol.">
        <title>Phylogenetic classification of ten novel species belonging to the genus Bifidobacterium comprising B. phasiani sp. nov., B. pongonis sp. nov., B. saguinibicoloris sp. nov., B. colobi sp. nov., B. simiiventris sp. nov., B. santillanense sp. nov., B. miconis sp. nov., B. amazonense sp. nov., B. pluvialisilvae sp. nov., and B. miconisargentati sp. nov.</title>
        <authorList>
            <person name="Lugli G.A."/>
            <person name="Calvete-Torre I."/>
            <person name="Alessandri G."/>
            <person name="Milani C."/>
            <person name="Turroni F."/>
            <person name="Laiolo P."/>
            <person name="Ossiprandi M.C."/>
            <person name="Margolles A."/>
            <person name="Ruiz L."/>
            <person name="Ventura M."/>
        </authorList>
    </citation>
    <scope>NUCLEOTIDE SEQUENCE [LARGE SCALE GENOMIC DNA]</scope>
    <source>
        <strain evidence="3 4">MA1</strain>
    </source>
</reference>
<evidence type="ECO:0000259" key="1">
    <source>
        <dbReference type="Pfam" id="PF01610"/>
    </source>
</evidence>
<dbReference type="PANTHER" id="PTHR33498:SF1">
    <property type="entry name" value="TRANSPOSASE FOR INSERTION SEQUENCE ELEMENT IS1557"/>
    <property type="match status" value="1"/>
</dbReference>
<gene>
    <name evidence="3" type="ORF">JS533_013625</name>
</gene>